<dbReference type="Gene3D" id="3.40.50.150">
    <property type="entry name" value="Vaccinia Virus protein VP39"/>
    <property type="match status" value="1"/>
</dbReference>
<dbReference type="AlphaFoldDB" id="A0A1X1V4X7"/>
<evidence type="ECO:0000259" key="4">
    <source>
        <dbReference type="Pfam" id="PF13649"/>
    </source>
</evidence>
<gene>
    <name evidence="5" type="ORF">AWC07_14880</name>
</gene>
<dbReference type="Proteomes" id="UP000193738">
    <property type="component" value="Unassembled WGS sequence"/>
</dbReference>
<keyword evidence="3" id="KW-0949">S-adenosyl-L-methionine</keyword>
<name>A0A1X1V4X7_MYCGS</name>
<dbReference type="STRING" id="1777.AWC07_14880"/>
<dbReference type="RefSeq" id="WP_036413586.1">
    <property type="nucleotide sequence ID" value="NZ_LQOX01000129.1"/>
</dbReference>
<evidence type="ECO:0000256" key="2">
    <source>
        <dbReference type="ARBA" id="ARBA00022679"/>
    </source>
</evidence>
<feature type="domain" description="Methyltransferase" evidence="4">
    <location>
        <begin position="50"/>
        <end position="136"/>
    </location>
</feature>
<organism evidence="5 6">
    <name type="scientific">Mycobacterium gastri</name>
    <dbReference type="NCBI Taxonomy" id="1777"/>
    <lineage>
        <taxon>Bacteria</taxon>
        <taxon>Bacillati</taxon>
        <taxon>Actinomycetota</taxon>
        <taxon>Actinomycetes</taxon>
        <taxon>Mycobacteriales</taxon>
        <taxon>Mycobacteriaceae</taxon>
        <taxon>Mycobacterium</taxon>
    </lineage>
</organism>
<dbReference type="InterPro" id="IPR029063">
    <property type="entry name" value="SAM-dependent_MTases_sf"/>
</dbReference>
<dbReference type="PANTHER" id="PTHR43464:SF19">
    <property type="entry name" value="UBIQUINONE BIOSYNTHESIS O-METHYLTRANSFERASE, MITOCHONDRIAL"/>
    <property type="match status" value="1"/>
</dbReference>
<accession>A0A1X1V4X7</accession>
<dbReference type="EMBL" id="LQOX01000129">
    <property type="protein sequence ID" value="ORV64081.1"/>
    <property type="molecule type" value="Genomic_DNA"/>
</dbReference>
<dbReference type="GO" id="GO:0008168">
    <property type="term" value="F:methyltransferase activity"/>
    <property type="evidence" value="ECO:0007669"/>
    <property type="project" value="UniProtKB-KW"/>
</dbReference>
<keyword evidence="2 5" id="KW-0808">Transferase</keyword>
<evidence type="ECO:0000256" key="1">
    <source>
        <dbReference type="ARBA" id="ARBA00022603"/>
    </source>
</evidence>
<evidence type="ECO:0000256" key="3">
    <source>
        <dbReference type="ARBA" id="ARBA00022691"/>
    </source>
</evidence>
<keyword evidence="1 5" id="KW-0489">Methyltransferase</keyword>
<evidence type="ECO:0000313" key="6">
    <source>
        <dbReference type="Proteomes" id="UP000193738"/>
    </source>
</evidence>
<proteinExistence type="predicted"/>
<protein>
    <submittedName>
        <fullName evidence="5">Methyltransferase</fullName>
    </submittedName>
</protein>
<reference evidence="5 6" key="1">
    <citation type="submission" date="2016-01" db="EMBL/GenBank/DDBJ databases">
        <title>The new phylogeny of the genus Mycobacterium.</title>
        <authorList>
            <person name="Tarcisio F."/>
            <person name="Conor M."/>
            <person name="Antonella G."/>
            <person name="Elisabetta G."/>
            <person name="Giulia F.S."/>
            <person name="Sara T."/>
            <person name="Anna F."/>
            <person name="Clotilde B."/>
            <person name="Roberto B."/>
            <person name="Veronica D.S."/>
            <person name="Fabio R."/>
            <person name="Monica P."/>
            <person name="Olivier J."/>
            <person name="Enrico T."/>
            <person name="Nicola S."/>
        </authorList>
    </citation>
    <scope>NUCLEOTIDE SEQUENCE [LARGE SCALE GENOMIC DNA]</scope>
    <source>
        <strain evidence="5 6">DSM 43505</strain>
    </source>
</reference>
<dbReference type="CDD" id="cd02440">
    <property type="entry name" value="AdoMet_MTases"/>
    <property type="match status" value="1"/>
</dbReference>
<dbReference type="InterPro" id="IPR041698">
    <property type="entry name" value="Methyltransf_25"/>
</dbReference>
<comment type="caution">
    <text evidence="5">The sequence shown here is derived from an EMBL/GenBank/DDBJ whole genome shotgun (WGS) entry which is preliminary data.</text>
</comment>
<dbReference type="SUPFAM" id="SSF53335">
    <property type="entry name" value="S-adenosyl-L-methionine-dependent methyltransferases"/>
    <property type="match status" value="1"/>
</dbReference>
<dbReference type="Pfam" id="PF13649">
    <property type="entry name" value="Methyltransf_25"/>
    <property type="match status" value="1"/>
</dbReference>
<dbReference type="GO" id="GO:0032259">
    <property type="term" value="P:methylation"/>
    <property type="evidence" value="ECO:0007669"/>
    <property type="project" value="UniProtKB-KW"/>
</dbReference>
<dbReference type="PANTHER" id="PTHR43464">
    <property type="entry name" value="METHYLTRANSFERASE"/>
    <property type="match status" value="1"/>
</dbReference>
<keyword evidence="6" id="KW-1185">Reference proteome</keyword>
<sequence length="233" mass="26101">MPQCYCQLDGRLDSDNERTADGSLVELYRRMPPTGEAEQLHALLPPRSSVLELGAGTGRIADPLAQLGHRVTAVDDSARMLAEVRHARPVRARIEDLQLDERFDAVLLATNLIHYRGDDLRRAVLTSIARHLKPTGKAVIQWKPPPYWAARPSGWTESKALGDVTVCVTIHCNSEGLVDGEYALIVDRSELRQCFHLQVLTLEELRGELDDAGLRFITANPESTEWLEVARYR</sequence>
<evidence type="ECO:0000313" key="5">
    <source>
        <dbReference type="EMBL" id="ORV64081.1"/>
    </source>
</evidence>